<dbReference type="RefSeq" id="WP_386053515.1">
    <property type="nucleotide sequence ID" value="NZ_JBHTKH010000009.1"/>
</dbReference>
<evidence type="ECO:0000313" key="2">
    <source>
        <dbReference type="Proteomes" id="UP001597046"/>
    </source>
</evidence>
<sequence length="100" mass="10992">MRPGQRVVVDTMQGLVMSTVVDIATEERTRVLLDGRTSPLVVDNILLDEIPDAVEALITHLMRVLAEATEDERPAVTTQLRRLTGHADLIGFARSLRSAS</sequence>
<dbReference type="EMBL" id="JBHTKH010000009">
    <property type="protein sequence ID" value="MFD1055478.1"/>
    <property type="molecule type" value="Genomic_DNA"/>
</dbReference>
<comment type="caution">
    <text evidence="1">The sequence shown here is derived from an EMBL/GenBank/DDBJ whole genome shotgun (WGS) entry which is preliminary data.</text>
</comment>
<keyword evidence="2" id="KW-1185">Reference proteome</keyword>
<dbReference type="Proteomes" id="UP001597046">
    <property type="component" value="Unassembled WGS sequence"/>
</dbReference>
<protein>
    <submittedName>
        <fullName evidence="1">Uncharacterized protein</fullName>
    </submittedName>
</protein>
<proteinExistence type="predicted"/>
<accession>A0ABW3MXQ8</accession>
<organism evidence="1 2">
    <name type="scientific">Terrabacter terrigena</name>
    <dbReference type="NCBI Taxonomy" id="574718"/>
    <lineage>
        <taxon>Bacteria</taxon>
        <taxon>Bacillati</taxon>
        <taxon>Actinomycetota</taxon>
        <taxon>Actinomycetes</taxon>
        <taxon>Micrococcales</taxon>
        <taxon>Intrasporangiaceae</taxon>
        <taxon>Terrabacter</taxon>
    </lineage>
</organism>
<evidence type="ECO:0000313" key="1">
    <source>
        <dbReference type="EMBL" id="MFD1055478.1"/>
    </source>
</evidence>
<reference evidence="2" key="1">
    <citation type="journal article" date="2019" name="Int. J. Syst. Evol. Microbiol.">
        <title>The Global Catalogue of Microorganisms (GCM) 10K type strain sequencing project: providing services to taxonomists for standard genome sequencing and annotation.</title>
        <authorList>
            <consortium name="The Broad Institute Genomics Platform"/>
            <consortium name="The Broad Institute Genome Sequencing Center for Infectious Disease"/>
            <person name="Wu L."/>
            <person name="Ma J."/>
        </authorList>
    </citation>
    <scope>NUCLEOTIDE SEQUENCE [LARGE SCALE GENOMIC DNA]</scope>
    <source>
        <strain evidence="2">CCUG 57508</strain>
    </source>
</reference>
<name>A0ABW3MXQ8_9MICO</name>
<gene>
    <name evidence="1" type="ORF">ACFQ2V_14275</name>
</gene>